<evidence type="ECO:0000313" key="8">
    <source>
        <dbReference type="EMBL" id="MBD3324330.1"/>
    </source>
</evidence>
<name>A0A9D5Q584_9BACT</name>
<gene>
    <name evidence="8" type="ORF">GF339_07075</name>
</gene>
<keyword evidence="4" id="KW-0805">Transcription regulation</keyword>
<keyword evidence="5" id="KW-0238">DNA-binding</keyword>
<dbReference type="EMBL" id="WJJP01000218">
    <property type="protein sequence ID" value="MBD3324330.1"/>
    <property type="molecule type" value="Genomic_DNA"/>
</dbReference>
<keyword evidence="3 7" id="KW-0862">Zinc</keyword>
<evidence type="ECO:0000313" key="9">
    <source>
        <dbReference type="Proteomes" id="UP000649604"/>
    </source>
</evidence>
<dbReference type="PANTHER" id="PTHR33202:SF7">
    <property type="entry name" value="FERRIC UPTAKE REGULATION PROTEIN"/>
    <property type="match status" value="1"/>
</dbReference>
<evidence type="ECO:0000256" key="4">
    <source>
        <dbReference type="ARBA" id="ARBA00023015"/>
    </source>
</evidence>
<evidence type="ECO:0000256" key="7">
    <source>
        <dbReference type="PIRSR" id="PIRSR602481-1"/>
    </source>
</evidence>
<dbReference type="Gene3D" id="1.10.10.10">
    <property type="entry name" value="Winged helix-like DNA-binding domain superfamily/Winged helix DNA-binding domain"/>
    <property type="match status" value="1"/>
</dbReference>
<dbReference type="InterPro" id="IPR043135">
    <property type="entry name" value="Fur_C"/>
</dbReference>
<accession>A0A9D5Q584</accession>
<dbReference type="GO" id="GO:0000976">
    <property type="term" value="F:transcription cis-regulatory region binding"/>
    <property type="evidence" value="ECO:0007669"/>
    <property type="project" value="TreeGrafter"/>
</dbReference>
<dbReference type="PANTHER" id="PTHR33202">
    <property type="entry name" value="ZINC UPTAKE REGULATION PROTEIN"/>
    <property type="match status" value="1"/>
</dbReference>
<evidence type="ECO:0000256" key="6">
    <source>
        <dbReference type="ARBA" id="ARBA00023163"/>
    </source>
</evidence>
<sequence length="147" mass="17002">MQHNEQPTNEQKLDRFKEICKTNGIKLTPQRLIIYEQLISTENHPSTDMLYQEVKKTLPTISFDTVHRTLLTFSEIGVAEIVEGTGNPKRFDGNLSKHHHFQCVRCKKIMDLYDTQLDRIPIPTAVPEDFQIFRASIMLEGLCPDCQ</sequence>
<comment type="similarity">
    <text evidence="1">Belongs to the Fur family.</text>
</comment>
<evidence type="ECO:0000256" key="2">
    <source>
        <dbReference type="ARBA" id="ARBA00022491"/>
    </source>
</evidence>
<dbReference type="InterPro" id="IPR036388">
    <property type="entry name" value="WH-like_DNA-bd_sf"/>
</dbReference>
<proteinExistence type="inferred from homology"/>
<dbReference type="GO" id="GO:1900376">
    <property type="term" value="P:regulation of secondary metabolite biosynthetic process"/>
    <property type="evidence" value="ECO:0007669"/>
    <property type="project" value="TreeGrafter"/>
</dbReference>
<dbReference type="Gene3D" id="3.30.1490.190">
    <property type="match status" value="1"/>
</dbReference>
<dbReference type="InterPro" id="IPR002481">
    <property type="entry name" value="FUR"/>
</dbReference>
<dbReference type="GO" id="GO:0045892">
    <property type="term" value="P:negative regulation of DNA-templated transcription"/>
    <property type="evidence" value="ECO:0007669"/>
    <property type="project" value="TreeGrafter"/>
</dbReference>
<organism evidence="8 9">
    <name type="scientific">candidate division KSB3 bacterium</name>
    <dbReference type="NCBI Taxonomy" id="2044937"/>
    <lineage>
        <taxon>Bacteria</taxon>
        <taxon>candidate division KSB3</taxon>
    </lineage>
</organism>
<dbReference type="Pfam" id="PF01475">
    <property type="entry name" value="FUR"/>
    <property type="match status" value="1"/>
</dbReference>
<feature type="binding site" evidence="7">
    <location>
        <position position="143"/>
    </location>
    <ligand>
        <name>Zn(2+)</name>
        <dbReference type="ChEBI" id="CHEBI:29105"/>
    </ligand>
</feature>
<evidence type="ECO:0000256" key="1">
    <source>
        <dbReference type="ARBA" id="ARBA00007957"/>
    </source>
</evidence>
<evidence type="ECO:0000256" key="5">
    <source>
        <dbReference type="ARBA" id="ARBA00023125"/>
    </source>
</evidence>
<feature type="binding site" evidence="7">
    <location>
        <position position="103"/>
    </location>
    <ligand>
        <name>Zn(2+)</name>
        <dbReference type="ChEBI" id="CHEBI:29105"/>
    </ligand>
</feature>
<dbReference type="SUPFAM" id="SSF46785">
    <property type="entry name" value="Winged helix' DNA-binding domain"/>
    <property type="match status" value="1"/>
</dbReference>
<keyword evidence="6" id="KW-0804">Transcription</keyword>
<dbReference type="InterPro" id="IPR036390">
    <property type="entry name" value="WH_DNA-bd_sf"/>
</dbReference>
<dbReference type="CDD" id="cd07153">
    <property type="entry name" value="Fur_like"/>
    <property type="match status" value="1"/>
</dbReference>
<comment type="caution">
    <text evidence="8">The sequence shown here is derived from an EMBL/GenBank/DDBJ whole genome shotgun (WGS) entry which is preliminary data.</text>
</comment>
<keyword evidence="7" id="KW-0479">Metal-binding</keyword>
<dbReference type="Proteomes" id="UP000649604">
    <property type="component" value="Unassembled WGS sequence"/>
</dbReference>
<dbReference type="GO" id="GO:0003700">
    <property type="term" value="F:DNA-binding transcription factor activity"/>
    <property type="evidence" value="ECO:0007669"/>
    <property type="project" value="InterPro"/>
</dbReference>
<evidence type="ECO:0000256" key="3">
    <source>
        <dbReference type="ARBA" id="ARBA00022833"/>
    </source>
</evidence>
<reference evidence="8" key="1">
    <citation type="submission" date="2019-11" db="EMBL/GenBank/DDBJ databases">
        <title>Microbial mats filling the niche in hypersaline microbial mats.</title>
        <authorList>
            <person name="Wong H.L."/>
            <person name="Macleod F.I."/>
            <person name="White R.A. III"/>
            <person name="Burns B.P."/>
        </authorList>
    </citation>
    <scope>NUCLEOTIDE SEQUENCE</scope>
    <source>
        <strain evidence="8">Rbin_158</strain>
    </source>
</reference>
<feature type="binding site" evidence="7">
    <location>
        <position position="146"/>
    </location>
    <ligand>
        <name>Zn(2+)</name>
        <dbReference type="ChEBI" id="CHEBI:29105"/>
    </ligand>
</feature>
<keyword evidence="2" id="KW-0678">Repressor</keyword>
<comment type="cofactor">
    <cofactor evidence="7">
        <name>Zn(2+)</name>
        <dbReference type="ChEBI" id="CHEBI:29105"/>
    </cofactor>
    <text evidence="7">Binds 1 zinc ion per subunit.</text>
</comment>
<feature type="binding site" evidence="7">
    <location>
        <position position="106"/>
    </location>
    <ligand>
        <name>Zn(2+)</name>
        <dbReference type="ChEBI" id="CHEBI:29105"/>
    </ligand>
</feature>
<protein>
    <submittedName>
        <fullName evidence="8">Transcriptional repressor</fullName>
    </submittedName>
</protein>
<dbReference type="AlphaFoldDB" id="A0A9D5Q584"/>
<dbReference type="GO" id="GO:0008270">
    <property type="term" value="F:zinc ion binding"/>
    <property type="evidence" value="ECO:0007669"/>
    <property type="project" value="TreeGrafter"/>
</dbReference>